<dbReference type="EMBL" id="CAJVPM010004769">
    <property type="protein sequence ID" value="CAG8517117.1"/>
    <property type="molecule type" value="Genomic_DNA"/>
</dbReference>
<dbReference type="Proteomes" id="UP000789860">
    <property type="component" value="Unassembled WGS sequence"/>
</dbReference>
<reference evidence="1" key="1">
    <citation type="submission" date="2021-06" db="EMBL/GenBank/DDBJ databases">
        <authorList>
            <person name="Kallberg Y."/>
            <person name="Tangrot J."/>
            <person name="Rosling A."/>
        </authorList>
    </citation>
    <scope>NUCLEOTIDE SEQUENCE</scope>
    <source>
        <strain evidence="1">AU212A</strain>
    </source>
</reference>
<name>A0ACA9LB36_9GLOM</name>
<organism evidence="1 2">
    <name type="scientific">Scutellospora calospora</name>
    <dbReference type="NCBI Taxonomy" id="85575"/>
    <lineage>
        <taxon>Eukaryota</taxon>
        <taxon>Fungi</taxon>
        <taxon>Fungi incertae sedis</taxon>
        <taxon>Mucoromycota</taxon>
        <taxon>Glomeromycotina</taxon>
        <taxon>Glomeromycetes</taxon>
        <taxon>Diversisporales</taxon>
        <taxon>Gigasporaceae</taxon>
        <taxon>Scutellospora</taxon>
    </lineage>
</organism>
<comment type="caution">
    <text evidence="1">The sequence shown here is derived from an EMBL/GenBank/DDBJ whole genome shotgun (WGS) entry which is preliminary data.</text>
</comment>
<feature type="non-terminal residue" evidence="1">
    <location>
        <position position="1"/>
    </location>
</feature>
<keyword evidence="2" id="KW-1185">Reference proteome</keyword>
<protein>
    <submittedName>
        <fullName evidence="1">7104_t:CDS:1</fullName>
    </submittedName>
</protein>
<gene>
    <name evidence="1" type="ORF">SCALOS_LOCUS3913</name>
</gene>
<proteinExistence type="predicted"/>
<sequence length="79" mass="8815">KIIEGNFVFSANPIFVLVTSTPPYPQALRYFSGLACWDSSQSKIVGRESCQIASFELRPVWMTVAMKEWPIGTTANNCI</sequence>
<accession>A0ACA9LB36</accession>
<evidence type="ECO:0000313" key="2">
    <source>
        <dbReference type="Proteomes" id="UP000789860"/>
    </source>
</evidence>
<evidence type="ECO:0000313" key="1">
    <source>
        <dbReference type="EMBL" id="CAG8517117.1"/>
    </source>
</evidence>